<organism evidence="1 2">
    <name type="scientific">Panagrolaimus davidi</name>
    <dbReference type="NCBI Taxonomy" id="227884"/>
    <lineage>
        <taxon>Eukaryota</taxon>
        <taxon>Metazoa</taxon>
        <taxon>Ecdysozoa</taxon>
        <taxon>Nematoda</taxon>
        <taxon>Chromadorea</taxon>
        <taxon>Rhabditida</taxon>
        <taxon>Tylenchina</taxon>
        <taxon>Panagrolaimomorpha</taxon>
        <taxon>Panagrolaimoidea</taxon>
        <taxon>Panagrolaimidae</taxon>
        <taxon>Panagrolaimus</taxon>
    </lineage>
</organism>
<accession>A0A914PA08</accession>
<evidence type="ECO:0000313" key="2">
    <source>
        <dbReference type="WBParaSite" id="PDA_v2.g12103.t1"/>
    </source>
</evidence>
<proteinExistence type="predicted"/>
<evidence type="ECO:0000313" key="1">
    <source>
        <dbReference type="Proteomes" id="UP000887578"/>
    </source>
</evidence>
<sequence>MGNRKIVNPNFKSKNGKHSLRIEIIEPTDLELIANFFNDHYVKNGNLWKSIKITPEECKQMSYDTVKIAIQKPISFAVFDGKKLVAIQLNRLHFPEEFEQLFNGELHHKNPTFIIKDDYSNEIQNGPYNNLNANRIYTFVESSLKQVGKFLPKTTKPLGYFKVTAVLPEYSK</sequence>
<dbReference type="Gene3D" id="3.40.630.30">
    <property type="match status" value="1"/>
</dbReference>
<protein>
    <submittedName>
        <fullName evidence="2">Uncharacterized protein</fullName>
    </submittedName>
</protein>
<dbReference type="Proteomes" id="UP000887578">
    <property type="component" value="Unplaced"/>
</dbReference>
<dbReference type="AlphaFoldDB" id="A0A914PA08"/>
<keyword evidence="1" id="KW-1185">Reference proteome</keyword>
<reference evidence="2" key="1">
    <citation type="submission" date="2022-11" db="UniProtKB">
        <authorList>
            <consortium name="WormBaseParasite"/>
        </authorList>
    </citation>
    <scope>IDENTIFICATION</scope>
</reference>
<name>A0A914PA08_9BILA</name>
<dbReference type="WBParaSite" id="PDA_v2.g12103.t1">
    <property type="protein sequence ID" value="PDA_v2.g12103.t1"/>
    <property type="gene ID" value="PDA_v2.g12103"/>
</dbReference>